<feature type="region of interest" description="Disordered" evidence="1">
    <location>
        <begin position="27"/>
        <end position="79"/>
    </location>
</feature>
<evidence type="ECO:0000256" key="1">
    <source>
        <dbReference type="SAM" id="MobiDB-lite"/>
    </source>
</evidence>
<organism evidence="2 3">
    <name type="scientific">Stylosanthes scabra</name>
    <dbReference type="NCBI Taxonomy" id="79078"/>
    <lineage>
        <taxon>Eukaryota</taxon>
        <taxon>Viridiplantae</taxon>
        <taxon>Streptophyta</taxon>
        <taxon>Embryophyta</taxon>
        <taxon>Tracheophyta</taxon>
        <taxon>Spermatophyta</taxon>
        <taxon>Magnoliopsida</taxon>
        <taxon>eudicotyledons</taxon>
        <taxon>Gunneridae</taxon>
        <taxon>Pentapetalae</taxon>
        <taxon>rosids</taxon>
        <taxon>fabids</taxon>
        <taxon>Fabales</taxon>
        <taxon>Fabaceae</taxon>
        <taxon>Papilionoideae</taxon>
        <taxon>50 kb inversion clade</taxon>
        <taxon>dalbergioids sensu lato</taxon>
        <taxon>Dalbergieae</taxon>
        <taxon>Pterocarpus clade</taxon>
        <taxon>Stylosanthes</taxon>
    </lineage>
</organism>
<reference evidence="2 3" key="1">
    <citation type="journal article" date="2023" name="Plants (Basel)">
        <title>Bridging the Gap: Combining Genomics and Transcriptomics Approaches to Understand Stylosanthes scabra, an Orphan Legume from the Brazilian Caatinga.</title>
        <authorList>
            <person name="Ferreira-Neto J.R.C."/>
            <person name="da Silva M.D."/>
            <person name="Binneck E."/>
            <person name="de Melo N.F."/>
            <person name="da Silva R.H."/>
            <person name="de Melo A.L.T.M."/>
            <person name="Pandolfi V."/>
            <person name="Bustamante F.O."/>
            <person name="Brasileiro-Vidal A.C."/>
            <person name="Benko-Iseppon A.M."/>
        </authorList>
    </citation>
    <scope>NUCLEOTIDE SEQUENCE [LARGE SCALE GENOMIC DNA]</scope>
    <source>
        <tissue evidence="2">Leaves</tissue>
    </source>
</reference>
<comment type="caution">
    <text evidence="2">The sequence shown here is derived from an EMBL/GenBank/DDBJ whole genome shotgun (WGS) entry which is preliminary data.</text>
</comment>
<keyword evidence="3" id="KW-1185">Reference proteome</keyword>
<dbReference type="Proteomes" id="UP001341840">
    <property type="component" value="Unassembled WGS sequence"/>
</dbReference>
<accession>A0ABU6TCT5</accession>
<feature type="compositionally biased region" description="Polar residues" evidence="1">
    <location>
        <begin position="27"/>
        <end position="36"/>
    </location>
</feature>
<proteinExistence type="predicted"/>
<evidence type="ECO:0000313" key="3">
    <source>
        <dbReference type="Proteomes" id="UP001341840"/>
    </source>
</evidence>
<evidence type="ECO:0000313" key="2">
    <source>
        <dbReference type="EMBL" id="MED6146522.1"/>
    </source>
</evidence>
<name>A0ABU6TCT5_9FABA</name>
<protein>
    <submittedName>
        <fullName evidence="2">Uncharacterized protein</fullName>
    </submittedName>
</protein>
<gene>
    <name evidence="2" type="ORF">PIB30_035224</name>
</gene>
<sequence>MVISLTTGVGWGSDKLIREWLLPRTGNGTIEGSVDTTGGKEVAETGGVEKTNTPSLKKRRSKHDVKLEDNDDGDLSNAPRVAERGTETYTLMDADLFGDRDMDTRHIVSGPISTVSVSIFKRKTLMDTEFGRMDT</sequence>
<dbReference type="EMBL" id="JASCZI010090788">
    <property type="protein sequence ID" value="MED6146522.1"/>
    <property type="molecule type" value="Genomic_DNA"/>
</dbReference>